<evidence type="ECO:0000256" key="1">
    <source>
        <dbReference type="SAM" id="Coils"/>
    </source>
</evidence>
<feature type="region of interest" description="Disordered" evidence="2">
    <location>
        <begin position="359"/>
        <end position="395"/>
    </location>
</feature>
<feature type="compositionally biased region" description="Polar residues" evidence="2">
    <location>
        <begin position="738"/>
        <end position="747"/>
    </location>
</feature>
<feature type="compositionally biased region" description="Low complexity" evidence="2">
    <location>
        <begin position="242"/>
        <end position="258"/>
    </location>
</feature>
<feature type="region of interest" description="Disordered" evidence="2">
    <location>
        <begin position="190"/>
        <end position="347"/>
    </location>
</feature>
<dbReference type="Proteomes" id="UP000051952">
    <property type="component" value="Unassembled WGS sequence"/>
</dbReference>
<dbReference type="VEuPathDB" id="TriTrypDB:BSAL_32535"/>
<dbReference type="AlphaFoldDB" id="A0A0S4JQE7"/>
<keyword evidence="3" id="KW-0472">Membrane</keyword>
<gene>
    <name evidence="4" type="ORF">BSAL_32535</name>
</gene>
<keyword evidence="1" id="KW-0175">Coiled coil</keyword>
<evidence type="ECO:0000313" key="4">
    <source>
        <dbReference type="EMBL" id="CUG91529.1"/>
    </source>
</evidence>
<feature type="compositionally biased region" description="Basic and acidic residues" evidence="2">
    <location>
        <begin position="135"/>
        <end position="146"/>
    </location>
</feature>
<sequence>MLERAEYANRPAVVPARHRAQGGIGQSLMAAAGRTNRGGVDTPPPMVTAAFPSTTATAFATPVGALPPLTRGARRVIPSNDVPRLGQEEYAEFPSGGGPDDAAPLLSHSLGRSSSALESSTKQQNDIASSLVRSSSDDANHSHEEGVVSENAIKKPHPRRMVEAMDFSPAHPAAALSPVHGIEQEDHHNIDDEEEEEFTGRRGRGSVLLLSQQIENSREPSPEMLPSRDDEGNAAGNRQATAALENSSSAASELPNNPINVKRTSSRRSSRRSSLQSSVNEEDLLDFDVDHSGIHPSHRRRRSIGGETTDDDNCEDNEEEENSDPASTTSVSAASNSSATELNDDDDDIVLHEDADAMGSAEATTVDRRVDAHDAHGIRSIPRPSPMDSSPEKKAGDVVNKNLINNSHSSSIRSRDEALLLPRRDSEVNLGNEVQRTLDFNATGRSQGGAPTITSDVDHDDGGAPDKGAKVDHNDGGAPDKGAKVATDVAALPPQYGSPLPPPHSASVVTVALEPTTTTTTSTTTRSQLTTPRTPTSPPPLPARSPYFGNQPLRMKHHQQPTTTTGAAMPRHSVEASLGTTTARHQTIPVVVPPASTDGATSVVIHNGSTPHHSTPTAQQLEAHVVVHEEAMASIQKREQELSVNQATLELRMQELVTRERELEEKATNIDKARSTLRAESRLLVRHVRSLHALLLQAKCLGVVSSSGVNSDIVCEKNGVGSSSSEFVTPTRNVTGLTLTPTSTWSQRHNRDATGDNLHRQENHSDRHNIGDSNHRVSTMTTTTKQQTSEEYDATATVEGVPQHLIACGIALLVAVVGMLVSAVGIAYATLYTYQ</sequence>
<feature type="compositionally biased region" description="Low complexity" evidence="2">
    <location>
        <begin position="105"/>
        <end position="120"/>
    </location>
</feature>
<feature type="region of interest" description="Disordered" evidence="2">
    <location>
        <begin position="515"/>
        <end position="542"/>
    </location>
</feature>
<evidence type="ECO:0000313" key="5">
    <source>
        <dbReference type="Proteomes" id="UP000051952"/>
    </source>
</evidence>
<keyword evidence="3 4" id="KW-0812">Transmembrane</keyword>
<feature type="compositionally biased region" description="Acidic residues" evidence="2">
    <location>
        <begin position="308"/>
        <end position="323"/>
    </location>
</feature>
<feature type="transmembrane region" description="Helical" evidence="3">
    <location>
        <begin position="810"/>
        <end position="834"/>
    </location>
</feature>
<feature type="region of interest" description="Disordered" evidence="2">
    <location>
        <begin position="89"/>
        <end position="156"/>
    </location>
</feature>
<feature type="region of interest" description="Disordered" evidence="2">
    <location>
        <begin position="439"/>
        <end position="483"/>
    </location>
</feature>
<feature type="compositionally biased region" description="Basic and acidic residues" evidence="2">
    <location>
        <begin position="365"/>
        <end position="377"/>
    </location>
</feature>
<feature type="compositionally biased region" description="Basic and acidic residues" evidence="2">
    <location>
        <begin position="456"/>
        <end position="475"/>
    </location>
</feature>
<keyword evidence="3" id="KW-1133">Transmembrane helix</keyword>
<feature type="compositionally biased region" description="Polar residues" evidence="2">
    <location>
        <begin position="121"/>
        <end position="134"/>
    </location>
</feature>
<keyword evidence="5" id="KW-1185">Reference proteome</keyword>
<reference evidence="5" key="1">
    <citation type="submission" date="2015-09" db="EMBL/GenBank/DDBJ databases">
        <authorList>
            <consortium name="Pathogen Informatics"/>
        </authorList>
    </citation>
    <scope>NUCLEOTIDE SEQUENCE [LARGE SCALE GENOMIC DNA]</scope>
    <source>
        <strain evidence="5">Lake Konstanz</strain>
    </source>
</reference>
<evidence type="ECO:0000256" key="3">
    <source>
        <dbReference type="SAM" id="Phobius"/>
    </source>
</evidence>
<feature type="compositionally biased region" description="Basic and acidic residues" evidence="2">
    <location>
        <begin position="749"/>
        <end position="775"/>
    </location>
</feature>
<feature type="compositionally biased region" description="Low complexity" evidence="2">
    <location>
        <begin position="515"/>
        <end position="534"/>
    </location>
</feature>
<dbReference type="EMBL" id="CYKH01001939">
    <property type="protein sequence ID" value="CUG91529.1"/>
    <property type="molecule type" value="Genomic_DNA"/>
</dbReference>
<feature type="compositionally biased region" description="Basic and acidic residues" evidence="2">
    <location>
        <begin position="216"/>
        <end position="231"/>
    </location>
</feature>
<evidence type="ECO:0000256" key="2">
    <source>
        <dbReference type="SAM" id="MobiDB-lite"/>
    </source>
</evidence>
<feature type="coiled-coil region" evidence="1">
    <location>
        <begin position="618"/>
        <end position="680"/>
    </location>
</feature>
<organism evidence="4 5">
    <name type="scientific">Bodo saltans</name>
    <name type="common">Flagellated protozoan</name>
    <dbReference type="NCBI Taxonomy" id="75058"/>
    <lineage>
        <taxon>Eukaryota</taxon>
        <taxon>Discoba</taxon>
        <taxon>Euglenozoa</taxon>
        <taxon>Kinetoplastea</taxon>
        <taxon>Metakinetoplastina</taxon>
        <taxon>Eubodonida</taxon>
        <taxon>Bodonidae</taxon>
        <taxon>Bodo</taxon>
    </lineage>
</organism>
<accession>A0A0S4JQE7</accession>
<name>A0A0S4JQE7_BODSA</name>
<protein>
    <submittedName>
        <fullName evidence="4">Transmembrane protein, putative</fullName>
    </submittedName>
</protein>
<feature type="region of interest" description="Disordered" evidence="2">
    <location>
        <begin position="738"/>
        <end position="776"/>
    </location>
</feature>
<feature type="compositionally biased region" description="Low complexity" evidence="2">
    <location>
        <begin position="324"/>
        <end position="340"/>
    </location>
</feature>
<proteinExistence type="predicted"/>